<evidence type="ECO:0000259" key="12">
    <source>
        <dbReference type="Pfam" id="PF01259"/>
    </source>
</evidence>
<dbReference type="InterPro" id="IPR033934">
    <property type="entry name" value="SAICAR_synt_PurC"/>
</dbReference>
<keyword evidence="5 11" id="KW-0436">Ligase</keyword>
<evidence type="ECO:0000256" key="7">
    <source>
        <dbReference type="ARBA" id="ARBA00022755"/>
    </source>
</evidence>
<comment type="catalytic activity">
    <reaction evidence="10 11">
        <text>5-amino-1-(5-phospho-D-ribosyl)imidazole-4-carboxylate + L-aspartate + ATP = (2S)-2-[5-amino-1-(5-phospho-beta-D-ribosyl)imidazole-4-carboxamido]succinate + ADP + phosphate + 2 H(+)</text>
        <dbReference type="Rhea" id="RHEA:22628"/>
        <dbReference type="ChEBI" id="CHEBI:15378"/>
        <dbReference type="ChEBI" id="CHEBI:29991"/>
        <dbReference type="ChEBI" id="CHEBI:30616"/>
        <dbReference type="ChEBI" id="CHEBI:43474"/>
        <dbReference type="ChEBI" id="CHEBI:58443"/>
        <dbReference type="ChEBI" id="CHEBI:77657"/>
        <dbReference type="ChEBI" id="CHEBI:456216"/>
        <dbReference type="EC" id="6.3.2.6"/>
    </reaction>
</comment>
<evidence type="ECO:0000256" key="1">
    <source>
        <dbReference type="ARBA" id="ARBA00004672"/>
    </source>
</evidence>
<dbReference type="Proteomes" id="UP000604066">
    <property type="component" value="Unassembled WGS sequence"/>
</dbReference>
<evidence type="ECO:0000256" key="6">
    <source>
        <dbReference type="ARBA" id="ARBA00022741"/>
    </source>
</evidence>
<dbReference type="SUPFAM" id="SSF56104">
    <property type="entry name" value="SAICAR synthase-like"/>
    <property type="match status" value="1"/>
</dbReference>
<reference evidence="13 14" key="1">
    <citation type="submission" date="2020-07" db="EMBL/GenBank/DDBJ databases">
        <title>Genomic Encyclopedia of Type Strains, Phase III (KMG-III): the genomes of soil and plant-associated and newly described type strains.</title>
        <authorList>
            <person name="Whitman W."/>
        </authorList>
    </citation>
    <scope>NUCLEOTIDE SEQUENCE [LARGE SCALE GENOMIC DNA]</scope>
    <source>
        <strain evidence="13 14">DSM 11255</strain>
    </source>
</reference>
<sequence length="236" mass="27296">MEKKFLYEGKAKIVYATENPDEVVVYYKDAATAFDGKKKGEIENKGYLNAQISAYIFKYLEKQGIKTHFLELVGEREQRVKRLSIIPVEVVVRNIAAGSLSKRLGLPEGTDLPFPVVELYYKNDELGDPMINHYHVQALNLATPEEIKYMEDTALKVNSLLKEFFDSLNILLVDFKLEFGRFKKEILLGDEISPDTCRFWDKDTREKLDKDRFRRDLGGVTEAYAEILKRIKEKAE</sequence>
<keyword evidence="6 11" id="KW-0547">Nucleotide-binding</keyword>
<evidence type="ECO:0000256" key="2">
    <source>
        <dbReference type="ARBA" id="ARBA00010190"/>
    </source>
</evidence>
<organism evidence="13 14">
    <name type="scientific">Carboxydothermus ferrireducens DSM 11255</name>
    <dbReference type="NCBI Taxonomy" id="1119529"/>
    <lineage>
        <taxon>Bacteria</taxon>
        <taxon>Bacillati</taxon>
        <taxon>Bacillota</taxon>
        <taxon>Clostridia</taxon>
        <taxon>Thermoanaerobacterales</taxon>
        <taxon>Thermoanaerobacteraceae</taxon>
        <taxon>Carboxydothermus</taxon>
    </lineage>
</organism>
<evidence type="ECO:0000256" key="3">
    <source>
        <dbReference type="ARBA" id="ARBA00012217"/>
    </source>
</evidence>
<dbReference type="CDD" id="cd01415">
    <property type="entry name" value="SAICAR_synt_PurC"/>
    <property type="match status" value="1"/>
</dbReference>
<proteinExistence type="inferred from homology"/>
<dbReference type="EC" id="6.3.2.6" evidence="3 11"/>
<accession>A0ABX2RA11</accession>
<dbReference type="InterPro" id="IPR050089">
    <property type="entry name" value="SAICAR_synthetase"/>
</dbReference>
<dbReference type="Gene3D" id="3.30.200.20">
    <property type="entry name" value="Phosphorylase Kinase, domain 1"/>
    <property type="match status" value="1"/>
</dbReference>
<comment type="pathway">
    <text evidence="1 11">Purine metabolism; IMP biosynthesis via de novo pathway; 5-amino-1-(5-phospho-D-ribosyl)imidazole-4-carboxamide from 5-amino-1-(5-phospho-D-ribosyl)imidazole-4-carboxylate: step 1/2.</text>
</comment>
<evidence type="ECO:0000313" key="14">
    <source>
        <dbReference type="Proteomes" id="UP000604066"/>
    </source>
</evidence>
<evidence type="ECO:0000256" key="4">
    <source>
        <dbReference type="ARBA" id="ARBA00016460"/>
    </source>
</evidence>
<evidence type="ECO:0000256" key="10">
    <source>
        <dbReference type="ARBA" id="ARBA00048475"/>
    </source>
</evidence>
<evidence type="ECO:0000256" key="8">
    <source>
        <dbReference type="ARBA" id="ARBA00022840"/>
    </source>
</evidence>
<dbReference type="InterPro" id="IPR001636">
    <property type="entry name" value="SAICAR_synth"/>
</dbReference>
<protein>
    <recommendedName>
        <fullName evidence="4 11">Phosphoribosylaminoimidazole-succinocarboxamide synthase</fullName>
        <ecNumber evidence="3 11">6.3.2.6</ecNumber>
    </recommendedName>
    <alternativeName>
        <fullName evidence="9 11">SAICAR synthetase</fullName>
    </alternativeName>
</protein>
<dbReference type="Gene3D" id="3.30.470.20">
    <property type="entry name" value="ATP-grasp fold, B domain"/>
    <property type="match status" value="1"/>
</dbReference>
<evidence type="ECO:0000256" key="11">
    <source>
        <dbReference type="HAMAP-Rule" id="MF_00137"/>
    </source>
</evidence>
<dbReference type="Pfam" id="PF01259">
    <property type="entry name" value="SAICAR_synt"/>
    <property type="match status" value="1"/>
</dbReference>
<dbReference type="PANTHER" id="PTHR43599:SF3">
    <property type="entry name" value="SI:DKEY-6E2.2"/>
    <property type="match status" value="1"/>
</dbReference>
<keyword evidence="8 11" id="KW-0067">ATP-binding</keyword>
<evidence type="ECO:0000256" key="5">
    <source>
        <dbReference type="ARBA" id="ARBA00022598"/>
    </source>
</evidence>
<name>A0ABX2RA11_9THEO</name>
<dbReference type="PANTHER" id="PTHR43599">
    <property type="entry name" value="MULTIFUNCTIONAL PROTEIN ADE2"/>
    <property type="match status" value="1"/>
</dbReference>
<comment type="caution">
    <text evidence="13">The sequence shown here is derived from an EMBL/GenBank/DDBJ whole genome shotgun (WGS) entry which is preliminary data.</text>
</comment>
<gene>
    <name evidence="11" type="primary">purC</name>
    <name evidence="13" type="ORF">HDG70_000672</name>
</gene>
<dbReference type="NCBIfam" id="TIGR00081">
    <property type="entry name" value="purC"/>
    <property type="match status" value="1"/>
</dbReference>
<dbReference type="RefSeq" id="WP_011343993.1">
    <property type="nucleotide sequence ID" value="NZ_ATYG01000035.1"/>
</dbReference>
<dbReference type="InterPro" id="IPR028923">
    <property type="entry name" value="SAICAR_synt/ADE2_N"/>
</dbReference>
<evidence type="ECO:0000313" key="13">
    <source>
        <dbReference type="EMBL" id="NYE56966.1"/>
    </source>
</evidence>
<dbReference type="PROSITE" id="PS01058">
    <property type="entry name" value="SAICAR_SYNTHETASE_2"/>
    <property type="match status" value="1"/>
</dbReference>
<dbReference type="HAMAP" id="MF_00137">
    <property type="entry name" value="SAICAR_synth"/>
    <property type="match status" value="1"/>
</dbReference>
<keyword evidence="7 11" id="KW-0658">Purine biosynthesis</keyword>
<dbReference type="GO" id="GO:0004639">
    <property type="term" value="F:phosphoribosylaminoimidazolesuccinocarboxamide synthase activity"/>
    <property type="evidence" value="ECO:0007669"/>
    <property type="project" value="UniProtKB-EC"/>
</dbReference>
<comment type="similarity">
    <text evidence="2 11">Belongs to the SAICAR synthetase family.</text>
</comment>
<dbReference type="EMBL" id="JACCBS010000001">
    <property type="protein sequence ID" value="NYE56966.1"/>
    <property type="molecule type" value="Genomic_DNA"/>
</dbReference>
<feature type="domain" description="SAICAR synthetase/ADE2 N-terminal" evidence="12">
    <location>
        <begin position="6"/>
        <end position="230"/>
    </location>
</feature>
<keyword evidence="14" id="KW-1185">Reference proteome</keyword>
<dbReference type="InterPro" id="IPR018236">
    <property type="entry name" value="SAICAR_synthetase_CS"/>
</dbReference>
<dbReference type="PROSITE" id="PS01057">
    <property type="entry name" value="SAICAR_SYNTHETASE_1"/>
    <property type="match status" value="1"/>
</dbReference>
<evidence type="ECO:0000256" key="9">
    <source>
        <dbReference type="ARBA" id="ARBA00030409"/>
    </source>
</evidence>